<organism evidence="4 5">
    <name type="scientific">Glycomyces endophyticus</name>
    <dbReference type="NCBI Taxonomy" id="480996"/>
    <lineage>
        <taxon>Bacteria</taxon>
        <taxon>Bacillati</taxon>
        <taxon>Actinomycetota</taxon>
        <taxon>Actinomycetes</taxon>
        <taxon>Glycomycetales</taxon>
        <taxon>Glycomycetaceae</taxon>
        <taxon>Glycomyces</taxon>
    </lineage>
</organism>
<feature type="transmembrane region" description="Helical" evidence="1">
    <location>
        <begin position="508"/>
        <end position="530"/>
    </location>
</feature>
<dbReference type="RefSeq" id="WP_344487496.1">
    <property type="nucleotide sequence ID" value="NZ_BAAAQF010000010.1"/>
</dbReference>
<evidence type="ECO:0000259" key="3">
    <source>
        <dbReference type="Pfam" id="PF00144"/>
    </source>
</evidence>
<gene>
    <name evidence="4" type="ORF">GCM10009830_28600</name>
</gene>
<dbReference type="InterPro" id="IPR050491">
    <property type="entry name" value="AmpC-like"/>
</dbReference>
<dbReference type="Pfam" id="PF00144">
    <property type="entry name" value="Beta-lactamase"/>
    <property type="match status" value="1"/>
</dbReference>
<dbReference type="InterPro" id="IPR012338">
    <property type="entry name" value="Beta-lactam/transpept-like"/>
</dbReference>
<feature type="transmembrane region" description="Helical" evidence="1">
    <location>
        <begin position="551"/>
        <end position="577"/>
    </location>
</feature>
<dbReference type="PANTHER" id="PTHR46825:SF9">
    <property type="entry name" value="BETA-LACTAMASE-RELATED DOMAIN-CONTAINING PROTEIN"/>
    <property type="match status" value="1"/>
</dbReference>
<keyword evidence="5" id="KW-1185">Reference proteome</keyword>
<keyword evidence="1" id="KW-1133">Transmembrane helix</keyword>
<feature type="domain" description="Beta-lactamase-related" evidence="3">
    <location>
        <begin position="56"/>
        <end position="382"/>
    </location>
</feature>
<evidence type="ECO:0000313" key="4">
    <source>
        <dbReference type="EMBL" id="GAA1679832.1"/>
    </source>
</evidence>
<keyword evidence="2" id="KW-0732">Signal</keyword>
<comment type="caution">
    <text evidence="4">The sequence shown here is derived from an EMBL/GenBank/DDBJ whole genome shotgun (WGS) entry which is preliminary data.</text>
</comment>
<protein>
    <recommendedName>
        <fullName evidence="3">Beta-lactamase-related domain-containing protein</fullName>
    </recommendedName>
</protein>
<dbReference type="EMBL" id="BAAAQF010000010">
    <property type="protein sequence ID" value="GAA1679832.1"/>
    <property type="molecule type" value="Genomic_DNA"/>
</dbReference>
<name>A0ABP4SZM6_9ACTN</name>
<accession>A0ABP4SZM6</accession>
<proteinExistence type="predicted"/>
<dbReference type="PROSITE" id="PS51257">
    <property type="entry name" value="PROKAR_LIPOPROTEIN"/>
    <property type="match status" value="1"/>
</dbReference>
<sequence length="648" mass="68227">MTARHSAWSRTGRTAAALAAVAVLATACGTGDPDLPEPETPAAPEEFTAANVDAWLDATVPEMLEEAGIAGATVAVVGDGQVLTTRGFGFADVDGGVEVDPAETLFRPGSVSKVFTATAVMQLVEQGLVDLDADVSEYLDFDIPREFDEDLTLRHLLTHTGGFEERVSGLIAFEGTGAHLREALATDPPEQVFRPGTTPSYSNYGNALAGYIVERVAGVPFEEYIAVELLQPLGMDSSSFEQPLPADLADRMSNGYASADGPAQPFEHVGTPPAGALSATADDMAQFMLAQLGARPDGVELLDAATREQMYSPALDGGSLAEFAGAQRMTLGWFQEDQNGHRVVGHGGDTNWFHSHLNLYPDDGAGIFVSFNSSGTAGTETLGLRADLMAGFADRYFPGETEAAVAEGWSADDVAGTYYSSRGSESTFLSALGVFNTTEVTALDDGRLYFAADPGTQEPGVFEPVGGGVWREVGGDRTIAVRTEDGEVTGIVHDAAFTLLPLDVERELSAPLLAAAVAVLLLALLAWPAGAVYRRLRRRPGPGREGRVSRALVRVGAACAVLAIAGWVAIVVMAMSLQEPSAALIRTVQVVQLIAALGLIPAVVRFVGEIRRKAGWRAVTGTVVVFLALAAVADFAIEFHLLSPNISY</sequence>
<reference evidence="5" key="1">
    <citation type="journal article" date="2019" name="Int. J. Syst. Evol. Microbiol.">
        <title>The Global Catalogue of Microorganisms (GCM) 10K type strain sequencing project: providing services to taxonomists for standard genome sequencing and annotation.</title>
        <authorList>
            <consortium name="The Broad Institute Genomics Platform"/>
            <consortium name="The Broad Institute Genome Sequencing Center for Infectious Disease"/>
            <person name="Wu L."/>
            <person name="Ma J."/>
        </authorList>
    </citation>
    <scope>NUCLEOTIDE SEQUENCE [LARGE SCALE GENOMIC DNA]</scope>
    <source>
        <strain evidence="5">JCM 16001</strain>
    </source>
</reference>
<evidence type="ECO:0000313" key="5">
    <source>
        <dbReference type="Proteomes" id="UP001499851"/>
    </source>
</evidence>
<feature type="signal peptide" evidence="2">
    <location>
        <begin position="1"/>
        <end position="27"/>
    </location>
</feature>
<dbReference type="InterPro" id="IPR001466">
    <property type="entry name" value="Beta-lactam-related"/>
</dbReference>
<evidence type="ECO:0000256" key="1">
    <source>
        <dbReference type="SAM" id="Phobius"/>
    </source>
</evidence>
<keyword evidence="1" id="KW-0812">Transmembrane</keyword>
<dbReference type="SUPFAM" id="SSF56601">
    <property type="entry name" value="beta-lactamase/transpeptidase-like"/>
    <property type="match status" value="1"/>
</dbReference>
<feature type="transmembrane region" description="Helical" evidence="1">
    <location>
        <begin position="616"/>
        <end position="637"/>
    </location>
</feature>
<keyword evidence="1" id="KW-0472">Membrane</keyword>
<dbReference type="PANTHER" id="PTHR46825">
    <property type="entry name" value="D-ALANYL-D-ALANINE-CARBOXYPEPTIDASE/ENDOPEPTIDASE AMPH"/>
    <property type="match status" value="1"/>
</dbReference>
<feature type="chain" id="PRO_5047166718" description="Beta-lactamase-related domain-containing protein" evidence="2">
    <location>
        <begin position="28"/>
        <end position="648"/>
    </location>
</feature>
<dbReference type="Proteomes" id="UP001499851">
    <property type="component" value="Unassembled WGS sequence"/>
</dbReference>
<dbReference type="Gene3D" id="3.40.710.10">
    <property type="entry name" value="DD-peptidase/beta-lactamase superfamily"/>
    <property type="match status" value="1"/>
</dbReference>
<evidence type="ECO:0000256" key="2">
    <source>
        <dbReference type="SAM" id="SignalP"/>
    </source>
</evidence>
<feature type="transmembrane region" description="Helical" evidence="1">
    <location>
        <begin position="583"/>
        <end position="604"/>
    </location>
</feature>